<feature type="transmembrane region" description="Helical" evidence="7">
    <location>
        <begin position="99"/>
        <end position="120"/>
    </location>
</feature>
<dbReference type="InterPro" id="IPR036259">
    <property type="entry name" value="MFS_trans_sf"/>
</dbReference>
<dbReference type="GO" id="GO:0016020">
    <property type="term" value="C:membrane"/>
    <property type="evidence" value="ECO:0007669"/>
    <property type="project" value="UniProtKB-SubCell"/>
</dbReference>
<evidence type="ECO:0000256" key="5">
    <source>
        <dbReference type="ARBA" id="ARBA00023136"/>
    </source>
</evidence>
<feature type="transmembrane region" description="Helical" evidence="7">
    <location>
        <begin position="156"/>
        <end position="178"/>
    </location>
</feature>
<dbReference type="PANTHER" id="PTHR23506">
    <property type="entry name" value="GH10249P"/>
    <property type="match status" value="1"/>
</dbReference>
<evidence type="ECO:0000259" key="8">
    <source>
        <dbReference type="PROSITE" id="PS50850"/>
    </source>
</evidence>
<feature type="transmembrane region" description="Helical" evidence="7">
    <location>
        <begin position="271"/>
        <end position="296"/>
    </location>
</feature>
<dbReference type="InterPro" id="IPR020846">
    <property type="entry name" value="MFS_dom"/>
</dbReference>
<dbReference type="InterPro" id="IPR050930">
    <property type="entry name" value="MFS_Vesicular_Transporter"/>
</dbReference>
<name>A0A9P4SHW5_9PEZI</name>
<feature type="transmembrane region" description="Helical" evidence="7">
    <location>
        <begin position="184"/>
        <end position="204"/>
    </location>
</feature>
<feature type="transmembrane region" description="Helical" evidence="7">
    <location>
        <begin position="412"/>
        <end position="433"/>
    </location>
</feature>
<dbReference type="EMBL" id="MU006089">
    <property type="protein sequence ID" value="KAF2843261.1"/>
    <property type="molecule type" value="Genomic_DNA"/>
</dbReference>
<organism evidence="9 10">
    <name type="scientific">Patellaria atrata CBS 101060</name>
    <dbReference type="NCBI Taxonomy" id="1346257"/>
    <lineage>
        <taxon>Eukaryota</taxon>
        <taxon>Fungi</taxon>
        <taxon>Dikarya</taxon>
        <taxon>Ascomycota</taxon>
        <taxon>Pezizomycotina</taxon>
        <taxon>Dothideomycetes</taxon>
        <taxon>Dothideomycetes incertae sedis</taxon>
        <taxon>Patellariales</taxon>
        <taxon>Patellariaceae</taxon>
        <taxon>Patellaria</taxon>
    </lineage>
</organism>
<reference evidence="9" key="1">
    <citation type="journal article" date="2020" name="Stud. Mycol.">
        <title>101 Dothideomycetes genomes: a test case for predicting lifestyles and emergence of pathogens.</title>
        <authorList>
            <person name="Haridas S."/>
            <person name="Albert R."/>
            <person name="Binder M."/>
            <person name="Bloem J."/>
            <person name="Labutti K."/>
            <person name="Salamov A."/>
            <person name="Andreopoulos B."/>
            <person name="Baker S."/>
            <person name="Barry K."/>
            <person name="Bills G."/>
            <person name="Bluhm B."/>
            <person name="Cannon C."/>
            <person name="Castanera R."/>
            <person name="Culley D."/>
            <person name="Daum C."/>
            <person name="Ezra D."/>
            <person name="Gonzalez J."/>
            <person name="Henrissat B."/>
            <person name="Kuo A."/>
            <person name="Liang C."/>
            <person name="Lipzen A."/>
            <person name="Lutzoni F."/>
            <person name="Magnuson J."/>
            <person name="Mondo S."/>
            <person name="Nolan M."/>
            <person name="Ohm R."/>
            <person name="Pangilinan J."/>
            <person name="Park H.-J."/>
            <person name="Ramirez L."/>
            <person name="Alfaro M."/>
            <person name="Sun H."/>
            <person name="Tritt A."/>
            <person name="Yoshinaga Y."/>
            <person name="Zwiers L.-H."/>
            <person name="Turgeon B."/>
            <person name="Goodwin S."/>
            <person name="Spatafora J."/>
            <person name="Crous P."/>
            <person name="Grigoriev I."/>
        </authorList>
    </citation>
    <scope>NUCLEOTIDE SEQUENCE</scope>
    <source>
        <strain evidence="9">CBS 101060</strain>
    </source>
</reference>
<evidence type="ECO:0000256" key="2">
    <source>
        <dbReference type="ARBA" id="ARBA00022448"/>
    </source>
</evidence>
<feature type="region of interest" description="Disordered" evidence="6">
    <location>
        <begin position="229"/>
        <end position="248"/>
    </location>
</feature>
<feature type="transmembrane region" description="Helical" evidence="7">
    <location>
        <begin position="64"/>
        <end position="87"/>
    </location>
</feature>
<dbReference type="PANTHER" id="PTHR23506:SF23">
    <property type="entry name" value="GH10249P"/>
    <property type="match status" value="1"/>
</dbReference>
<keyword evidence="10" id="KW-1185">Reference proteome</keyword>
<accession>A0A9P4SHW5</accession>
<evidence type="ECO:0000256" key="1">
    <source>
        <dbReference type="ARBA" id="ARBA00004141"/>
    </source>
</evidence>
<dbReference type="Pfam" id="PF07690">
    <property type="entry name" value="MFS_1"/>
    <property type="match status" value="1"/>
</dbReference>
<keyword evidence="3 7" id="KW-0812">Transmembrane</keyword>
<feature type="transmembrane region" description="Helical" evidence="7">
    <location>
        <begin position="439"/>
        <end position="461"/>
    </location>
</feature>
<gene>
    <name evidence="9" type="ORF">M501DRAFT_71759</name>
</gene>
<sequence length="482" mass="52354">MTILAEWKKKQKHVFLNVRSADWYIITTVSVALFTDTFLYGMLVPVMPFALVNRAGIDESDIQTWSSILLAVYGASWFLFSPIFGYLADVLKTRQITMLVGLGIFIGSTLMLCLARTIWLLVLGRVFQGIAAAVVWSSGLALLVDTVGPERIGLATGYVTLGISGGIFIAPLLGGIVYAQKGYYAVFGMAFGLLALDIALRLSIIEKRDARHLNQTSQPIFLESEKEIPDPTERGTSIPKLRPNNEPKPKPVGHIKVFAKRTFRLLRSTRLLAALWGILIQGSLLTSLDGVLPLHVEETFNWGPTLAGLIFLPIVIPGIAEPYIGALTDRHGPRYLATAGFALGAPFLILLRFVTHNSPSQIVILCVLLFLIGGSISSVVPPLMVGITRFLESVEEEEPGVLGEKGAYAQAYGFFSMSFALGTTVGPVFAGLIRDHAGWGTMGWALGVVSGFSAGVMWLFLVEKKGKSRERDIGETGVVQEV</sequence>
<evidence type="ECO:0000256" key="7">
    <source>
        <dbReference type="SAM" id="Phobius"/>
    </source>
</evidence>
<feature type="transmembrane region" description="Helical" evidence="7">
    <location>
        <begin position="302"/>
        <end position="323"/>
    </location>
</feature>
<evidence type="ECO:0000313" key="9">
    <source>
        <dbReference type="EMBL" id="KAF2843261.1"/>
    </source>
</evidence>
<dbReference type="PROSITE" id="PS50850">
    <property type="entry name" value="MFS"/>
    <property type="match status" value="1"/>
</dbReference>
<dbReference type="AlphaFoldDB" id="A0A9P4SHW5"/>
<dbReference type="InterPro" id="IPR011701">
    <property type="entry name" value="MFS"/>
</dbReference>
<evidence type="ECO:0000313" key="10">
    <source>
        <dbReference type="Proteomes" id="UP000799429"/>
    </source>
</evidence>
<dbReference type="CDD" id="cd17325">
    <property type="entry name" value="MFS_MdtG_SLC18_like"/>
    <property type="match status" value="1"/>
</dbReference>
<dbReference type="GO" id="GO:0022857">
    <property type="term" value="F:transmembrane transporter activity"/>
    <property type="evidence" value="ECO:0007669"/>
    <property type="project" value="InterPro"/>
</dbReference>
<dbReference type="Gene3D" id="1.20.1250.20">
    <property type="entry name" value="MFS general substrate transporter like domains"/>
    <property type="match status" value="1"/>
</dbReference>
<dbReference type="SUPFAM" id="SSF103473">
    <property type="entry name" value="MFS general substrate transporter"/>
    <property type="match status" value="1"/>
</dbReference>
<feature type="transmembrane region" description="Helical" evidence="7">
    <location>
        <begin position="335"/>
        <end position="355"/>
    </location>
</feature>
<feature type="domain" description="Major facilitator superfamily (MFS) profile" evidence="8">
    <location>
        <begin position="25"/>
        <end position="465"/>
    </location>
</feature>
<evidence type="ECO:0000256" key="3">
    <source>
        <dbReference type="ARBA" id="ARBA00022692"/>
    </source>
</evidence>
<comment type="subcellular location">
    <subcellularLocation>
        <location evidence="1">Membrane</location>
        <topology evidence="1">Multi-pass membrane protein</topology>
    </subcellularLocation>
</comment>
<proteinExistence type="predicted"/>
<comment type="caution">
    <text evidence="9">The sequence shown here is derived from an EMBL/GenBank/DDBJ whole genome shotgun (WGS) entry which is preliminary data.</text>
</comment>
<feature type="transmembrane region" description="Helical" evidence="7">
    <location>
        <begin position="21"/>
        <end position="44"/>
    </location>
</feature>
<feature type="transmembrane region" description="Helical" evidence="7">
    <location>
        <begin position="126"/>
        <end position="144"/>
    </location>
</feature>
<protein>
    <submittedName>
        <fullName evidence="9">MFS general substrate transporter</fullName>
    </submittedName>
</protein>
<feature type="transmembrane region" description="Helical" evidence="7">
    <location>
        <begin position="361"/>
        <end position="391"/>
    </location>
</feature>
<dbReference type="Gene3D" id="1.20.1720.10">
    <property type="entry name" value="Multidrug resistance protein D"/>
    <property type="match status" value="1"/>
</dbReference>
<keyword evidence="2" id="KW-0813">Transport</keyword>
<evidence type="ECO:0000256" key="6">
    <source>
        <dbReference type="SAM" id="MobiDB-lite"/>
    </source>
</evidence>
<keyword evidence="5 7" id="KW-0472">Membrane</keyword>
<dbReference type="Proteomes" id="UP000799429">
    <property type="component" value="Unassembled WGS sequence"/>
</dbReference>
<evidence type="ECO:0000256" key="4">
    <source>
        <dbReference type="ARBA" id="ARBA00022989"/>
    </source>
</evidence>
<keyword evidence="4 7" id="KW-1133">Transmembrane helix</keyword>
<dbReference type="OrthoDB" id="5086884at2759"/>